<keyword evidence="2" id="KW-1185">Reference proteome</keyword>
<dbReference type="KEGG" id="dwd:DSCW_04590"/>
<dbReference type="RefSeq" id="WP_155302184.1">
    <property type="nucleotide sequence ID" value="NZ_AP021875.1"/>
</dbReference>
<sequence length="47" mass="5542">MVDPEAPNLSVARQCRLLNLHRSSYYYKPKPIKAEDLKLMRLIDEPK</sequence>
<proteinExistence type="predicted"/>
<name>A0A5K7YT73_9BACT</name>
<evidence type="ECO:0000313" key="1">
    <source>
        <dbReference type="EMBL" id="BBO73042.1"/>
    </source>
</evidence>
<dbReference type="EMBL" id="AP021875">
    <property type="protein sequence ID" value="BBO73042.1"/>
    <property type="molecule type" value="Genomic_DNA"/>
</dbReference>
<evidence type="ECO:0000313" key="2">
    <source>
        <dbReference type="Proteomes" id="UP000427769"/>
    </source>
</evidence>
<protein>
    <recommendedName>
        <fullName evidence="3">Transposase</fullName>
    </recommendedName>
</protein>
<dbReference type="AlphaFoldDB" id="A0A5K7YT73"/>
<gene>
    <name evidence="1" type="ORF">DSCW_04590</name>
</gene>
<dbReference type="Proteomes" id="UP000427769">
    <property type="component" value="Chromosome"/>
</dbReference>
<evidence type="ECO:0008006" key="3">
    <source>
        <dbReference type="Google" id="ProtNLM"/>
    </source>
</evidence>
<organism evidence="1 2">
    <name type="scientific">Desulfosarcina widdelii</name>
    <dbReference type="NCBI Taxonomy" id="947919"/>
    <lineage>
        <taxon>Bacteria</taxon>
        <taxon>Pseudomonadati</taxon>
        <taxon>Thermodesulfobacteriota</taxon>
        <taxon>Desulfobacteria</taxon>
        <taxon>Desulfobacterales</taxon>
        <taxon>Desulfosarcinaceae</taxon>
        <taxon>Desulfosarcina</taxon>
    </lineage>
</organism>
<accession>A0A5K7YT73</accession>
<dbReference type="OrthoDB" id="291972at2"/>
<reference evidence="1 2" key="1">
    <citation type="submission" date="2019-11" db="EMBL/GenBank/DDBJ databases">
        <title>Comparative genomics of hydrocarbon-degrading Desulfosarcina strains.</title>
        <authorList>
            <person name="Watanabe M."/>
            <person name="Kojima H."/>
            <person name="Fukui M."/>
        </authorList>
    </citation>
    <scope>NUCLEOTIDE SEQUENCE [LARGE SCALE GENOMIC DNA]</scope>
    <source>
        <strain evidence="1 2">PP31</strain>
    </source>
</reference>